<organism evidence="1 2">
    <name type="scientific">Campylobacter showae CC57C</name>
    <dbReference type="NCBI Taxonomy" id="1073353"/>
    <lineage>
        <taxon>Bacteria</taxon>
        <taxon>Pseudomonadati</taxon>
        <taxon>Campylobacterota</taxon>
        <taxon>Epsilonproteobacteria</taxon>
        <taxon>Campylobacterales</taxon>
        <taxon>Campylobacteraceae</taxon>
        <taxon>Campylobacter</taxon>
    </lineage>
</organism>
<dbReference type="EMBL" id="AOTD01000113">
    <property type="protein sequence ID" value="EMG30852.1"/>
    <property type="molecule type" value="Genomic_DNA"/>
</dbReference>
<protein>
    <submittedName>
        <fullName evidence="1">Uncharacterized protein</fullName>
    </submittedName>
</protein>
<dbReference type="RefSeq" id="WP_002951699.1">
    <property type="nucleotide sequence ID" value="NZ_AOTD01000113.1"/>
</dbReference>
<dbReference type="AlphaFoldDB" id="M3JDT5"/>
<dbReference type="OrthoDB" id="118142at2"/>
<dbReference type="STRING" id="1073353.H740_04425"/>
<reference evidence="1 2" key="1">
    <citation type="submission" date="2013-02" db="EMBL/GenBank/DDBJ databases">
        <title>Co-occurrence of anaerobic bacteria in colorectal carcinomas.</title>
        <authorList>
            <person name="Holt R.A."/>
            <person name="Warren R.L."/>
            <person name="Allen-Vercoe E."/>
            <person name="Pleasance S."/>
            <person name="Freeman D.J."/>
            <person name="Watson P."/>
            <person name="Moore R."/>
            <person name="Cochrane K."/>
        </authorList>
    </citation>
    <scope>NUCLEOTIDE SEQUENCE [LARGE SCALE GENOMIC DNA]</scope>
    <source>
        <strain evidence="1 2">CC57C</strain>
    </source>
</reference>
<dbReference type="PATRIC" id="fig|1073353.3.peg.953"/>
<dbReference type="Proteomes" id="UP000011782">
    <property type="component" value="Unassembled WGS sequence"/>
</dbReference>
<evidence type="ECO:0000313" key="1">
    <source>
        <dbReference type="EMBL" id="EMG30852.1"/>
    </source>
</evidence>
<comment type="caution">
    <text evidence="1">The sequence shown here is derived from an EMBL/GenBank/DDBJ whole genome shotgun (WGS) entry which is preliminary data.</text>
</comment>
<sequence>MAANFKDETIEIIVGREIDEYYFHRLNEYDEDKKVEFYGSGEINWSEIPAEWLSYDGGFGLQEWDGWITFKNSPDWIERDEYDGSEWWSLRKRPTLKDKK</sequence>
<proteinExistence type="predicted"/>
<accession>M3JDT5</accession>
<evidence type="ECO:0000313" key="2">
    <source>
        <dbReference type="Proteomes" id="UP000011782"/>
    </source>
</evidence>
<name>M3JDT5_9BACT</name>
<gene>
    <name evidence="1" type="ORF">H740_04425</name>
</gene>